<dbReference type="SUPFAM" id="SSF54211">
    <property type="entry name" value="Ribosomal protein S5 domain 2-like"/>
    <property type="match status" value="1"/>
</dbReference>
<comment type="similarity">
    <text evidence="3">Belongs to the DNA mismatch repair MutL/HexB family.</text>
</comment>
<keyword evidence="6" id="KW-0699">rRNA-binding</keyword>
<comment type="subcellular location">
    <subcellularLocation>
        <location evidence="2">Cytoplasm</location>
    </subcellularLocation>
</comment>
<dbReference type="PANTHER" id="PTHR23410:SF12">
    <property type="entry name" value="LARGE RIBOSOMAL SUBUNIT PROTEIN UL18"/>
    <property type="match status" value="1"/>
</dbReference>
<gene>
    <name evidence="14" type="ORF">ALC60_09094</name>
</gene>
<evidence type="ECO:0000256" key="9">
    <source>
        <dbReference type="ARBA" id="ARBA00023274"/>
    </source>
</evidence>
<dbReference type="CDD" id="cd00084">
    <property type="entry name" value="HMG-box_SF"/>
    <property type="match status" value="1"/>
</dbReference>
<keyword evidence="15" id="KW-1185">Reference proteome</keyword>
<dbReference type="PRINTS" id="PR00058">
    <property type="entry name" value="RIBOSOMALL5"/>
</dbReference>
<sequence>MPILALDVRTVKLITTTQIITSVYAVVKELIENAIDADADNIEINLVYNGTSLIEVKDNGYGISTNDASYMALPSYTSKIANFEDLDYSVDIAMKRILISLVSSLSDALRTFGFRGEALSAVCAVAEVTIITKTEEDNVGTSYVMNNDGQIVNYESCHRSIGTTVQVKNLFKQVPVRRQIITNKKKANETIKLLETLMQCFGICKPNVRIQFRVNNNIMFTKPSLNNIREAVNHILGRKIMSNMEWIESKDVEFTLQLMLPSKKVQDLSEISHPDLHYILVNNRPIKHKDLEKLVNRLILEHFEQESYRKKIVFLVYIILNPMDIDNKVLNAVDKCIRKFYGLKATEIAEQNVSLDTSVCYEDYVSNSNENIADTEWPACKKRKIQERVIQENIVKEKSIFNNSNECKKSPQNEQQNDNQKYHEDTLALTTHIQPPNLSDSDSNDTFPITNVTKDKAVDERLSLSQLPVVDLGEDFDFVEEIENPNIFMNKNDASKENTQEKKQITMETWSKGQVTGLKGGTDIKSDIATENSNDNLNNKLDETLEPNRAHVDHKDLKFLKHVRSQVTKENPTLTAAQTARKITDFWKQLSSEERGYYRDIAKEEEKEHKRHEKHEGKVDANKIVSGKNKNRLLQLFEKMKNAKNERKENLNMRTIVPWIIDRAKIITRSDFESEHIIGQLTSNLWIATICEQMWIVDITGLITGLKVTDIEANKGFVKVVKNKQYFKRYQVKFKRRREGKTDYYARKRLTIQDKNKYNTPKYRLIVRLSNKDITCQVAYSRIEGDRIVCAAYSHELPKYGIKVGLTNYASAYCTGLLLARRLLKKLGLDSLYVGTTDVTGDEYNVEELDDGPGAFRCYLDTGLMRTTTGARVFGAMKGAVDGGLNIPHSTKRFPGYDGESKTFNADVHRQHIFGQHVANYMRTLEEEDDEAFKRQFSHYIKNGISANDIENIYKKAHETIRADPEHTKVTREKPVIKKRWNRAKLSLSERKNRVAQKKASFLKTLEEAEI</sequence>
<dbReference type="InterPro" id="IPR036890">
    <property type="entry name" value="HATPase_C_sf"/>
</dbReference>
<dbReference type="AlphaFoldDB" id="A0A151WVK2"/>
<evidence type="ECO:0000256" key="11">
    <source>
        <dbReference type="ARBA" id="ARBA00035352"/>
    </source>
</evidence>
<protein>
    <recommendedName>
        <fullName evidence="10">Large ribosomal subunit protein uL18</fullName>
    </recommendedName>
    <alternativeName>
        <fullName evidence="11">60S ribosomal protein L5</fullName>
    </alternativeName>
</protein>
<keyword evidence="5" id="KW-0963">Cytoplasm</keyword>
<dbReference type="Pfam" id="PF14204">
    <property type="entry name" value="Ribosomal_L18_c"/>
    <property type="match status" value="1"/>
</dbReference>
<dbReference type="InterPro" id="IPR036910">
    <property type="entry name" value="HMG_box_dom_sf"/>
</dbReference>
<keyword evidence="12" id="KW-0539">Nucleus</keyword>
<keyword evidence="12" id="KW-0238">DNA-binding</keyword>
<dbReference type="HAMAP" id="MF_01337_A">
    <property type="entry name" value="Ribosomal_uL18_A"/>
    <property type="match status" value="1"/>
</dbReference>
<name>A0A151WVK2_9HYME</name>
<dbReference type="GO" id="GO:0005524">
    <property type="term" value="F:ATP binding"/>
    <property type="evidence" value="ECO:0007669"/>
    <property type="project" value="InterPro"/>
</dbReference>
<dbReference type="InterPro" id="IPR013507">
    <property type="entry name" value="DNA_mismatch_S5_2-like"/>
</dbReference>
<dbReference type="PROSITE" id="PS00058">
    <property type="entry name" value="DNA_MISMATCH_REPAIR_1"/>
    <property type="match status" value="1"/>
</dbReference>
<dbReference type="SUPFAM" id="SSF47095">
    <property type="entry name" value="HMG-box"/>
    <property type="match status" value="1"/>
</dbReference>
<evidence type="ECO:0000313" key="14">
    <source>
        <dbReference type="EMBL" id="KYQ51797.1"/>
    </source>
</evidence>
<proteinExistence type="inferred from homology"/>
<dbReference type="InterPro" id="IPR025607">
    <property type="entry name" value="Ribosomal_uL18_C_euk"/>
</dbReference>
<evidence type="ECO:0000259" key="13">
    <source>
        <dbReference type="PROSITE" id="PS50118"/>
    </source>
</evidence>
<dbReference type="InterPro" id="IPR005485">
    <property type="entry name" value="Rbsml_uL18_euk_arch"/>
</dbReference>
<dbReference type="STRING" id="64791.A0A151WVK2"/>
<dbReference type="Proteomes" id="UP000075809">
    <property type="component" value="Unassembled WGS sequence"/>
</dbReference>
<dbReference type="PANTHER" id="PTHR23410">
    <property type="entry name" value="RIBOSOMAL PROTEIN L5-RELATED"/>
    <property type="match status" value="1"/>
</dbReference>
<dbReference type="EMBL" id="KQ982708">
    <property type="protein sequence ID" value="KYQ51797.1"/>
    <property type="molecule type" value="Genomic_DNA"/>
</dbReference>
<dbReference type="SMART" id="SM01340">
    <property type="entry name" value="DNA_mis_repair"/>
    <property type="match status" value="1"/>
</dbReference>
<evidence type="ECO:0000313" key="15">
    <source>
        <dbReference type="Proteomes" id="UP000075809"/>
    </source>
</evidence>
<organism evidence="14 15">
    <name type="scientific">Mycetomoellerius zeteki</name>
    <dbReference type="NCBI Taxonomy" id="64791"/>
    <lineage>
        <taxon>Eukaryota</taxon>
        <taxon>Metazoa</taxon>
        <taxon>Ecdysozoa</taxon>
        <taxon>Arthropoda</taxon>
        <taxon>Hexapoda</taxon>
        <taxon>Insecta</taxon>
        <taxon>Pterygota</taxon>
        <taxon>Neoptera</taxon>
        <taxon>Endopterygota</taxon>
        <taxon>Hymenoptera</taxon>
        <taxon>Apocrita</taxon>
        <taxon>Aculeata</taxon>
        <taxon>Formicoidea</taxon>
        <taxon>Formicidae</taxon>
        <taxon>Myrmicinae</taxon>
        <taxon>Mycetomoellerius</taxon>
    </lineage>
</organism>
<keyword evidence="7" id="KW-0694">RNA-binding</keyword>
<dbReference type="InterPro" id="IPR057268">
    <property type="entry name" value="Ribosomal_L18"/>
</dbReference>
<dbReference type="FunFam" id="3.30.420.100:FF:000002">
    <property type="entry name" value="60S ribosomal protein L5"/>
    <property type="match status" value="1"/>
</dbReference>
<dbReference type="InterPro" id="IPR009071">
    <property type="entry name" value="HMG_box_dom"/>
</dbReference>
<comment type="similarity">
    <text evidence="4">Belongs to the universal ribosomal protein uL18 family.</text>
</comment>
<dbReference type="Pfam" id="PF00505">
    <property type="entry name" value="HMG_box"/>
    <property type="match status" value="1"/>
</dbReference>
<dbReference type="SUPFAM" id="SSF55874">
    <property type="entry name" value="ATPase domain of HSP90 chaperone/DNA topoisomerase II/histidine kinase"/>
    <property type="match status" value="1"/>
</dbReference>
<evidence type="ECO:0000256" key="6">
    <source>
        <dbReference type="ARBA" id="ARBA00022730"/>
    </source>
</evidence>
<dbReference type="Pfam" id="PF13589">
    <property type="entry name" value="HATPase_c_3"/>
    <property type="match status" value="1"/>
</dbReference>
<evidence type="ECO:0000256" key="10">
    <source>
        <dbReference type="ARBA" id="ARBA00035197"/>
    </source>
</evidence>
<evidence type="ECO:0000256" key="2">
    <source>
        <dbReference type="ARBA" id="ARBA00004496"/>
    </source>
</evidence>
<feature type="DNA-binding region" description="HMG box" evidence="12">
    <location>
        <begin position="559"/>
        <end position="617"/>
    </location>
</feature>
<dbReference type="GO" id="GO:0022625">
    <property type="term" value="C:cytosolic large ribosomal subunit"/>
    <property type="evidence" value="ECO:0007669"/>
    <property type="project" value="TreeGrafter"/>
</dbReference>
<dbReference type="GO" id="GO:0005634">
    <property type="term" value="C:nucleus"/>
    <property type="evidence" value="ECO:0007669"/>
    <property type="project" value="UniProtKB-UniRule"/>
</dbReference>
<dbReference type="Gene3D" id="3.30.230.10">
    <property type="match status" value="1"/>
</dbReference>
<dbReference type="GO" id="GO:0003735">
    <property type="term" value="F:structural constituent of ribosome"/>
    <property type="evidence" value="ECO:0007669"/>
    <property type="project" value="InterPro"/>
</dbReference>
<dbReference type="GO" id="GO:0030983">
    <property type="term" value="F:mismatched DNA binding"/>
    <property type="evidence" value="ECO:0007669"/>
    <property type="project" value="InterPro"/>
</dbReference>
<evidence type="ECO:0000256" key="1">
    <source>
        <dbReference type="ARBA" id="ARBA00004021"/>
    </source>
</evidence>
<dbReference type="InterPro" id="IPR014762">
    <property type="entry name" value="DNA_mismatch_repair_CS"/>
</dbReference>
<evidence type="ECO:0000256" key="3">
    <source>
        <dbReference type="ARBA" id="ARBA00006082"/>
    </source>
</evidence>
<evidence type="ECO:0000256" key="8">
    <source>
        <dbReference type="ARBA" id="ARBA00022980"/>
    </source>
</evidence>
<dbReference type="Pfam" id="PF17144">
    <property type="entry name" value="Ribosomal_L5e"/>
    <property type="match status" value="1"/>
</dbReference>
<dbReference type="Pfam" id="PF01119">
    <property type="entry name" value="DNA_mis_repair"/>
    <property type="match status" value="1"/>
</dbReference>
<keyword evidence="9" id="KW-0687">Ribonucleoprotein</keyword>
<evidence type="ECO:0000256" key="4">
    <source>
        <dbReference type="ARBA" id="ARBA00007116"/>
    </source>
</evidence>
<dbReference type="GO" id="GO:0006298">
    <property type="term" value="P:mismatch repair"/>
    <property type="evidence" value="ECO:0007669"/>
    <property type="project" value="InterPro"/>
</dbReference>
<dbReference type="GO" id="GO:0008097">
    <property type="term" value="F:5S rRNA binding"/>
    <property type="evidence" value="ECO:0007669"/>
    <property type="project" value="InterPro"/>
</dbReference>
<dbReference type="InterPro" id="IPR020568">
    <property type="entry name" value="Ribosomal_Su5_D2-typ_SF"/>
</dbReference>
<evidence type="ECO:0000256" key="12">
    <source>
        <dbReference type="PROSITE-ProRule" id="PRU00267"/>
    </source>
</evidence>
<dbReference type="Gene3D" id="1.10.30.10">
    <property type="entry name" value="High mobility group box domain"/>
    <property type="match status" value="1"/>
</dbReference>
<dbReference type="Gene3D" id="3.30.420.100">
    <property type="match status" value="1"/>
</dbReference>
<accession>A0A151WVK2</accession>
<feature type="domain" description="HMG box" evidence="13">
    <location>
        <begin position="559"/>
        <end position="617"/>
    </location>
</feature>
<dbReference type="GO" id="GO:0006412">
    <property type="term" value="P:translation"/>
    <property type="evidence" value="ECO:0007669"/>
    <property type="project" value="InterPro"/>
</dbReference>
<dbReference type="NCBIfam" id="TIGR00585">
    <property type="entry name" value="mutl"/>
    <property type="match status" value="1"/>
</dbReference>
<dbReference type="SUPFAM" id="SSF53137">
    <property type="entry name" value="Translational machinery components"/>
    <property type="match status" value="1"/>
</dbReference>
<dbReference type="InterPro" id="IPR014721">
    <property type="entry name" value="Ribsml_uS5_D2-typ_fold_subgr"/>
</dbReference>
<dbReference type="CDD" id="cd00432">
    <property type="entry name" value="Ribosomal_L18_L5e"/>
    <property type="match status" value="1"/>
</dbReference>
<comment type="function">
    <text evidence="1">Component of the ribosome, a large ribonucleoprotein complex responsible for the synthesis of proteins in the cell. The small ribosomal subunit (SSU) binds messenger RNAs (mRNAs) and translates the encoded message by selecting cognate aminoacyl-transfer RNA (tRNA) molecules. The large subunit (LSU) contains the ribosomal catalytic site termed the peptidyl transferase center (PTC), which catalyzes the formation of peptide bonds, thereby polymerizing the amino acids delivered by tRNAs into a polypeptide chain. The nascent polypeptides leave the ribosome through a tunnel in the LSU and interact with protein factors that function in enzymatic processing, targeting, and the membrane insertion of nascent chains at the exit of the ribosomal tunnel.</text>
</comment>
<reference evidence="14 15" key="1">
    <citation type="submission" date="2015-09" db="EMBL/GenBank/DDBJ databases">
        <title>Trachymyrmex zeteki WGS genome.</title>
        <authorList>
            <person name="Nygaard S."/>
            <person name="Hu H."/>
            <person name="Boomsma J."/>
            <person name="Zhang G."/>
        </authorList>
    </citation>
    <scope>NUCLEOTIDE SEQUENCE [LARGE SCALE GENOMIC DNA]</scope>
    <source>
        <strain evidence="14">Tzet28-1</strain>
        <tissue evidence="14">Whole body</tissue>
    </source>
</reference>
<dbReference type="PROSITE" id="PS50118">
    <property type="entry name" value="HMG_BOX_2"/>
    <property type="match status" value="1"/>
</dbReference>
<keyword evidence="8 14" id="KW-0689">Ribosomal protein</keyword>
<evidence type="ECO:0000256" key="5">
    <source>
        <dbReference type="ARBA" id="ARBA00022490"/>
    </source>
</evidence>
<evidence type="ECO:0000256" key="7">
    <source>
        <dbReference type="ARBA" id="ARBA00022884"/>
    </source>
</evidence>
<dbReference type="FunFam" id="3.30.565.10:FF:000017">
    <property type="entry name" value="PMS1 homolog 1, mismatch repair system component"/>
    <property type="match status" value="1"/>
</dbReference>
<dbReference type="GO" id="GO:0000027">
    <property type="term" value="P:ribosomal large subunit assembly"/>
    <property type="evidence" value="ECO:0007669"/>
    <property type="project" value="TreeGrafter"/>
</dbReference>
<dbReference type="InterPro" id="IPR002099">
    <property type="entry name" value="MutL/Mlh/PMS"/>
</dbReference>
<dbReference type="Gene3D" id="3.30.565.10">
    <property type="entry name" value="Histidine kinase-like ATPase, C-terminal domain"/>
    <property type="match status" value="1"/>
</dbReference>